<evidence type="ECO:0000313" key="2">
    <source>
        <dbReference type="EMBL" id="MDG2990201.1"/>
    </source>
</evidence>
<organism evidence="2 3">
    <name type="scientific">Candidatus Synechococcus calcipolaris G9</name>
    <dbReference type="NCBI Taxonomy" id="1497997"/>
    <lineage>
        <taxon>Bacteria</taxon>
        <taxon>Bacillati</taxon>
        <taxon>Cyanobacteriota</taxon>
        <taxon>Cyanophyceae</taxon>
        <taxon>Synechococcales</taxon>
        <taxon>Synechococcaceae</taxon>
        <taxon>Synechococcus</taxon>
    </lineage>
</organism>
<evidence type="ECO:0000256" key="1">
    <source>
        <dbReference type="SAM" id="Phobius"/>
    </source>
</evidence>
<dbReference type="Proteomes" id="UP001154265">
    <property type="component" value="Unassembled WGS sequence"/>
</dbReference>
<protein>
    <submittedName>
        <fullName evidence="2">Uncharacterized protein</fullName>
    </submittedName>
</protein>
<feature type="transmembrane region" description="Helical" evidence="1">
    <location>
        <begin position="52"/>
        <end position="73"/>
    </location>
</feature>
<accession>A0ABT6EY87</accession>
<gene>
    <name evidence="2" type="ORF">L3556_04510</name>
</gene>
<reference evidence="2" key="1">
    <citation type="journal article" date="2022" name="Genome Biol. Evol.">
        <title>A New Gene Family Diagnostic for Intracellular Biomineralization of Amorphous Ca Carbonates by Cyanobacteria.</title>
        <authorList>
            <person name="Benzerara K."/>
            <person name="Duprat E."/>
            <person name="Bitard-Feildel T."/>
            <person name="Caumes G."/>
            <person name="Cassier-Chauvat C."/>
            <person name="Chauvat F."/>
            <person name="Dezi M."/>
            <person name="Diop S.I."/>
            <person name="Gaschignard G."/>
            <person name="Gorgen S."/>
            <person name="Gugger M."/>
            <person name="Lopez-Garcia P."/>
            <person name="Millet M."/>
            <person name="Skouri-Panet F."/>
            <person name="Moreira D."/>
            <person name="Callebaut I."/>
        </authorList>
    </citation>
    <scope>NUCLEOTIDE SEQUENCE</scope>
    <source>
        <strain evidence="2">G9</strain>
    </source>
</reference>
<comment type="caution">
    <text evidence="2">The sequence shown here is derived from an EMBL/GenBank/DDBJ whole genome shotgun (WGS) entry which is preliminary data.</text>
</comment>
<keyword evidence="3" id="KW-1185">Reference proteome</keyword>
<keyword evidence="1" id="KW-0472">Membrane</keyword>
<feature type="transmembrane region" description="Helical" evidence="1">
    <location>
        <begin position="12"/>
        <end position="32"/>
    </location>
</feature>
<keyword evidence="1" id="KW-0812">Transmembrane</keyword>
<dbReference type="EMBL" id="JAKKUT010000002">
    <property type="protein sequence ID" value="MDG2990201.1"/>
    <property type="molecule type" value="Genomic_DNA"/>
</dbReference>
<reference evidence="2" key="2">
    <citation type="submission" date="2022-01" db="EMBL/GenBank/DDBJ databases">
        <authorList>
            <person name="Zivanovic Y."/>
            <person name="Moreira D."/>
            <person name="Lopez-Garcia P."/>
        </authorList>
    </citation>
    <scope>NUCLEOTIDE SEQUENCE</scope>
    <source>
        <strain evidence="2">G9</strain>
    </source>
</reference>
<sequence length="80" mass="9187">MARGLLDRLNWLLVIDSFFVLASFVWFVLALLGRSLDIPLGFDLWLRLWDPVFTPALGLLMAGAILSGLFSYVQKRWFLN</sequence>
<evidence type="ECO:0000313" key="3">
    <source>
        <dbReference type="Proteomes" id="UP001154265"/>
    </source>
</evidence>
<name>A0ABT6EY87_9SYNE</name>
<proteinExistence type="predicted"/>
<dbReference type="RefSeq" id="WP_277866116.1">
    <property type="nucleotide sequence ID" value="NZ_JAKKUT010000002.1"/>
</dbReference>
<keyword evidence="1" id="KW-1133">Transmembrane helix</keyword>